<keyword evidence="2" id="KW-1185">Reference proteome</keyword>
<gene>
    <name evidence="1" type="ORF">pdam_00013834</name>
</gene>
<name>A0A3M6UX23_POCDA</name>
<reference evidence="1 2" key="1">
    <citation type="journal article" date="2018" name="Sci. Rep.">
        <title>Comparative analysis of the Pocillopora damicornis genome highlights role of immune system in coral evolution.</title>
        <authorList>
            <person name="Cunning R."/>
            <person name="Bay R.A."/>
            <person name="Gillette P."/>
            <person name="Baker A.C."/>
            <person name="Traylor-Knowles N."/>
        </authorList>
    </citation>
    <scope>NUCLEOTIDE SEQUENCE [LARGE SCALE GENOMIC DNA]</scope>
    <source>
        <strain evidence="1">RSMAS</strain>
        <tissue evidence="1">Whole animal</tissue>
    </source>
</reference>
<comment type="caution">
    <text evidence="1">The sequence shown here is derived from an EMBL/GenBank/DDBJ whole genome shotgun (WGS) entry which is preliminary data.</text>
</comment>
<dbReference type="OrthoDB" id="8963429at2759"/>
<organism evidence="1 2">
    <name type="scientific">Pocillopora damicornis</name>
    <name type="common">Cauliflower coral</name>
    <name type="synonym">Millepora damicornis</name>
    <dbReference type="NCBI Taxonomy" id="46731"/>
    <lineage>
        <taxon>Eukaryota</taxon>
        <taxon>Metazoa</taxon>
        <taxon>Cnidaria</taxon>
        <taxon>Anthozoa</taxon>
        <taxon>Hexacorallia</taxon>
        <taxon>Scleractinia</taxon>
        <taxon>Astrocoeniina</taxon>
        <taxon>Pocilloporidae</taxon>
        <taxon>Pocillopora</taxon>
    </lineage>
</organism>
<dbReference type="EMBL" id="RCHS01000546">
    <property type="protein sequence ID" value="RMX58074.1"/>
    <property type="molecule type" value="Genomic_DNA"/>
</dbReference>
<dbReference type="AlphaFoldDB" id="A0A3M6UX23"/>
<evidence type="ECO:0000313" key="2">
    <source>
        <dbReference type="Proteomes" id="UP000275408"/>
    </source>
</evidence>
<evidence type="ECO:0000313" key="1">
    <source>
        <dbReference type="EMBL" id="RMX58074.1"/>
    </source>
</evidence>
<dbReference type="Proteomes" id="UP000275408">
    <property type="component" value="Unassembled WGS sequence"/>
</dbReference>
<feature type="non-terminal residue" evidence="1">
    <location>
        <position position="123"/>
    </location>
</feature>
<accession>A0A3M6UX23</accession>
<sequence length="123" mass="14109">MVYLRSTRLTYRRGLLLISEEKKHLSSVLVSNGYPSSFEQKVTKTRNCSLSREHVTQFKSTAVLPYVKGVSEPLRRCLKQQGVHADFRTLSIRIDETAWFTGFPVNAAKSTSVKREDLCKRDE</sequence>
<proteinExistence type="predicted"/>
<protein>
    <submittedName>
        <fullName evidence="1">Uncharacterized protein</fullName>
    </submittedName>
</protein>